<evidence type="ECO:0000313" key="4">
    <source>
        <dbReference type="Proteomes" id="UP000070700"/>
    </source>
</evidence>
<dbReference type="Proteomes" id="UP000070700">
    <property type="component" value="Unassembled WGS sequence"/>
</dbReference>
<sequence length="161" mass="17054">MPLPLTPEQTALITAATKIIDSVPRFSPTRKPTDHTCASAALSSSGRIFTGINTTHFTGGPCAEIIAFGNAVQAGVGSSFSPGTSDEKLVVVVAVLSDGRGVISPCGKCRQIMWDMHAGIRVIVKDERGGGELVTVSVEELLPYAFTWVWKPKADEVVVKE</sequence>
<dbReference type="InterPro" id="IPR016193">
    <property type="entry name" value="Cytidine_deaminase-like"/>
</dbReference>
<dbReference type="EMBL" id="KQ947434">
    <property type="protein sequence ID" value="KUJ08784.1"/>
    <property type="molecule type" value="Genomic_DNA"/>
</dbReference>
<dbReference type="PROSITE" id="PS51747">
    <property type="entry name" value="CYT_DCMP_DEAMINASES_2"/>
    <property type="match status" value="1"/>
</dbReference>
<evidence type="ECO:0000256" key="1">
    <source>
        <dbReference type="ARBA" id="ARBA00006576"/>
    </source>
</evidence>
<accession>A0A132BA94</accession>
<dbReference type="GO" id="GO:0072527">
    <property type="term" value="P:pyrimidine-containing compound metabolic process"/>
    <property type="evidence" value="ECO:0007669"/>
    <property type="project" value="UniProtKB-ARBA"/>
</dbReference>
<dbReference type="Pfam" id="PF00383">
    <property type="entry name" value="dCMP_cyt_deam_1"/>
    <property type="match status" value="1"/>
</dbReference>
<protein>
    <recommendedName>
        <fullName evidence="2">CMP/dCMP-type deaminase domain-containing protein</fullName>
    </recommendedName>
</protein>
<dbReference type="PANTHER" id="PTHR11644:SF2">
    <property type="entry name" value="CYTIDINE DEAMINASE"/>
    <property type="match status" value="1"/>
</dbReference>
<dbReference type="RefSeq" id="XP_018063139.1">
    <property type="nucleotide sequence ID" value="XM_018216170.1"/>
</dbReference>
<proteinExistence type="inferred from homology"/>
<feature type="domain" description="CMP/dCMP-type deaminase" evidence="2">
    <location>
        <begin position="7"/>
        <end position="149"/>
    </location>
</feature>
<dbReference type="InterPro" id="IPR002125">
    <property type="entry name" value="CMP_dCMP_dom"/>
</dbReference>
<dbReference type="Gene3D" id="3.40.140.10">
    <property type="entry name" value="Cytidine Deaminase, domain 2"/>
    <property type="match status" value="1"/>
</dbReference>
<dbReference type="GO" id="GO:0055086">
    <property type="term" value="P:nucleobase-containing small molecule metabolic process"/>
    <property type="evidence" value="ECO:0007669"/>
    <property type="project" value="UniProtKB-ARBA"/>
</dbReference>
<dbReference type="InParanoid" id="A0A132BA94"/>
<dbReference type="InterPro" id="IPR050202">
    <property type="entry name" value="Cyt/Deoxycyt_deaminase"/>
</dbReference>
<evidence type="ECO:0000259" key="2">
    <source>
        <dbReference type="PROSITE" id="PS51747"/>
    </source>
</evidence>
<dbReference type="GO" id="GO:0004126">
    <property type="term" value="F:cytidine deaminase activity"/>
    <property type="evidence" value="ECO:0007669"/>
    <property type="project" value="TreeGrafter"/>
</dbReference>
<dbReference type="CDD" id="cd01283">
    <property type="entry name" value="cytidine_deaminase"/>
    <property type="match status" value="1"/>
</dbReference>
<dbReference type="KEGG" id="psco:LY89DRAFT_690787"/>
<dbReference type="GeneID" id="28825896"/>
<name>A0A132BA94_MOLSC</name>
<reference evidence="3 4" key="1">
    <citation type="submission" date="2015-10" db="EMBL/GenBank/DDBJ databases">
        <title>Full genome of DAOMC 229536 Phialocephala scopiformis, a fungal endophyte of spruce producing the potent anti-insectan compound rugulosin.</title>
        <authorList>
            <consortium name="DOE Joint Genome Institute"/>
            <person name="Walker A.K."/>
            <person name="Frasz S.L."/>
            <person name="Seifert K.A."/>
            <person name="Miller J.D."/>
            <person name="Mondo S.J."/>
            <person name="Labutti K."/>
            <person name="Lipzen A."/>
            <person name="Dockter R."/>
            <person name="Kennedy M."/>
            <person name="Grigoriev I.V."/>
            <person name="Spatafora J.W."/>
        </authorList>
    </citation>
    <scope>NUCLEOTIDE SEQUENCE [LARGE SCALE GENOMIC DNA]</scope>
    <source>
        <strain evidence="3 4">CBS 120377</strain>
    </source>
</reference>
<dbReference type="SUPFAM" id="SSF53927">
    <property type="entry name" value="Cytidine deaminase-like"/>
    <property type="match status" value="1"/>
</dbReference>
<keyword evidence="4" id="KW-1185">Reference proteome</keyword>
<dbReference type="GO" id="GO:0008270">
    <property type="term" value="F:zinc ion binding"/>
    <property type="evidence" value="ECO:0007669"/>
    <property type="project" value="TreeGrafter"/>
</dbReference>
<gene>
    <name evidence="3" type="ORF">LY89DRAFT_690787</name>
</gene>
<comment type="similarity">
    <text evidence="1">Belongs to the cytidine and deoxycytidylate deaminase family.</text>
</comment>
<dbReference type="GO" id="GO:0005829">
    <property type="term" value="C:cytosol"/>
    <property type="evidence" value="ECO:0007669"/>
    <property type="project" value="TreeGrafter"/>
</dbReference>
<dbReference type="STRING" id="149040.A0A132BA94"/>
<dbReference type="PANTHER" id="PTHR11644">
    <property type="entry name" value="CYTIDINE DEAMINASE"/>
    <property type="match status" value="1"/>
</dbReference>
<dbReference type="AlphaFoldDB" id="A0A132BA94"/>
<organism evidence="3 4">
    <name type="scientific">Mollisia scopiformis</name>
    <name type="common">Conifer needle endophyte fungus</name>
    <name type="synonym">Phialocephala scopiformis</name>
    <dbReference type="NCBI Taxonomy" id="149040"/>
    <lineage>
        <taxon>Eukaryota</taxon>
        <taxon>Fungi</taxon>
        <taxon>Dikarya</taxon>
        <taxon>Ascomycota</taxon>
        <taxon>Pezizomycotina</taxon>
        <taxon>Leotiomycetes</taxon>
        <taxon>Helotiales</taxon>
        <taxon>Mollisiaceae</taxon>
        <taxon>Mollisia</taxon>
    </lineage>
</organism>
<dbReference type="OrthoDB" id="414540at2759"/>
<evidence type="ECO:0000313" key="3">
    <source>
        <dbReference type="EMBL" id="KUJ08784.1"/>
    </source>
</evidence>